<reference evidence="4 5" key="1">
    <citation type="submission" date="2018-09" db="EMBL/GenBank/DDBJ databases">
        <title>Acidovorax cavernicola nov. sp. isolated from Gruta de las Maravillas (Aracena, Spain).</title>
        <authorList>
            <person name="Jurado V."/>
            <person name="Gutierrez-Patricio S."/>
            <person name="Gonzalez-Pimentel J.L."/>
            <person name="Miller A.Z."/>
            <person name="Laiz L."/>
            <person name="Saiz-Jimenez C."/>
        </authorList>
    </citation>
    <scope>NUCLEOTIDE SEQUENCE [LARGE SCALE GENOMIC DNA]</scope>
    <source>
        <strain evidence="4 5">1011MAR4D40.2</strain>
    </source>
</reference>
<dbReference type="Proteomes" id="UP000265619">
    <property type="component" value="Unassembled WGS sequence"/>
</dbReference>
<dbReference type="GO" id="GO:0003677">
    <property type="term" value="F:DNA binding"/>
    <property type="evidence" value="ECO:0007669"/>
    <property type="project" value="UniProtKB-UniRule"/>
</dbReference>
<evidence type="ECO:0000256" key="2">
    <source>
        <dbReference type="PROSITE-ProRule" id="PRU01091"/>
    </source>
</evidence>
<dbReference type="Pfam" id="PF00486">
    <property type="entry name" value="Trans_reg_C"/>
    <property type="match status" value="1"/>
</dbReference>
<sequence>MMQRIFWTIEAKIEVCNAAMCEVISMLEQNSPHIAVLDASPRTRWHASRAIKMLGYTPFAFSTIEELTEQAELVGNFEALVLSIPAAPEDAQKRMARIRETLGYRTPLIMSARKRQIRGLSLLHAGADDAVLSEPSTFEEMYCMLEFFLRQRNRPVVPRSLEWQEFTLLSPFDMVDVAGTEIRLTPIEFDLAVEFFRQMNRPLGRQHLETIGWQSGVAAGSRTLDANVSKLRRKLGLYVDQPHGLSLHAIWGMGYQLSQLGKREAPSAWTFPADFRMASASQPQLSS</sequence>
<evidence type="ECO:0000313" key="4">
    <source>
        <dbReference type="EMBL" id="RIX85039.1"/>
    </source>
</evidence>
<proteinExistence type="predicted"/>
<dbReference type="InterPro" id="IPR036388">
    <property type="entry name" value="WH-like_DNA-bd_sf"/>
</dbReference>
<dbReference type="GO" id="GO:0006355">
    <property type="term" value="P:regulation of DNA-templated transcription"/>
    <property type="evidence" value="ECO:0007669"/>
    <property type="project" value="InterPro"/>
</dbReference>
<evidence type="ECO:0000313" key="5">
    <source>
        <dbReference type="Proteomes" id="UP000265619"/>
    </source>
</evidence>
<dbReference type="InterPro" id="IPR016032">
    <property type="entry name" value="Sig_transdc_resp-reg_C-effctor"/>
</dbReference>
<dbReference type="OrthoDB" id="8850975at2"/>
<name>A0A9X8DA03_9BURK</name>
<dbReference type="GO" id="GO:0000160">
    <property type="term" value="P:phosphorelay signal transduction system"/>
    <property type="evidence" value="ECO:0007669"/>
    <property type="project" value="InterPro"/>
</dbReference>
<gene>
    <name evidence="4" type="ORF">D3H34_00385</name>
</gene>
<accession>A0A9X8DA03</accession>
<evidence type="ECO:0000259" key="3">
    <source>
        <dbReference type="PROSITE" id="PS51755"/>
    </source>
</evidence>
<protein>
    <submittedName>
        <fullName evidence="4">DNA-binding response regulator</fullName>
    </submittedName>
</protein>
<dbReference type="InterPro" id="IPR001867">
    <property type="entry name" value="OmpR/PhoB-type_DNA-bd"/>
</dbReference>
<dbReference type="AlphaFoldDB" id="A0A9X8DA03"/>
<keyword evidence="1 2" id="KW-0238">DNA-binding</keyword>
<dbReference type="Gene3D" id="1.10.10.10">
    <property type="entry name" value="Winged helix-like DNA-binding domain superfamily/Winged helix DNA-binding domain"/>
    <property type="match status" value="1"/>
</dbReference>
<dbReference type="CDD" id="cd00383">
    <property type="entry name" value="trans_reg_C"/>
    <property type="match status" value="1"/>
</dbReference>
<feature type="DNA-binding region" description="OmpR/PhoB-type" evidence="2">
    <location>
        <begin position="158"/>
        <end position="259"/>
    </location>
</feature>
<dbReference type="EMBL" id="QXMN01000001">
    <property type="protein sequence ID" value="RIX85039.1"/>
    <property type="molecule type" value="Genomic_DNA"/>
</dbReference>
<feature type="domain" description="OmpR/PhoB-type" evidence="3">
    <location>
        <begin position="158"/>
        <end position="259"/>
    </location>
</feature>
<comment type="caution">
    <text evidence="4">The sequence shown here is derived from an EMBL/GenBank/DDBJ whole genome shotgun (WGS) entry which is preliminary data.</text>
</comment>
<keyword evidence="5" id="KW-1185">Reference proteome</keyword>
<dbReference type="SUPFAM" id="SSF52172">
    <property type="entry name" value="CheY-like"/>
    <property type="match status" value="1"/>
</dbReference>
<organism evidence="4 5">
    <name type="scientific">Acidovorax cavernicola</name>
    <dbReference type="NCBI Taxonomy" id="1675792"/>
    <lineage>
        <taxon>Bacteria</taxon>
        <taxon>Pseudomonadati</taxon>
        <taxon>Pseudomonadota</taxon>
        <taxon>Betaproteobacteria</taxon>
        <taxon>Burkholderiales</taxon>
        <taxon>Comamonadaceae</taxon>
        <taxon>Acidovorax</taxon>
    </lineage>
</organism>
<dbReference type="PROSITE" id="PS51755">
    <property type="entry name" value="OMPR_PHOB"/>
    <property type="match status" value="1"/>
</dbReference>
<evidence type="ECO:0000256" key="1">
    <source>
        <dbReference type="ARBA" id="ARBA00023125"/>
    </source>
</evidence>
<dbReference type="InterPro" id="IPR011006">
    <property type="entry name" value="CheY-like_superfamily"/>
</dbReference>
<dbReference type="RefSeq" id="WP_119551116.1">
    <property type="nucleotide sequence ID" value="NZ_QXMN01000001.1"/>
</dbReference>
<dbReference type="SUPFAM" id="SSF46894">
    <property type="entry name" value="C-terminal effector domain of the bipartite response regulators"/>
    <property type="match status" value="1"/>
</dbReference>
<dbReference type="SMART" id="SM00862">
    <property type="entry name" value="Trans_reg_C"/>
    <property type="match status" value="1"/>
</dbReference>